<name>A0A4X2M819_VOMUR</name>
<proteinExistence type="inferred from homology"/>
<evidence type="ECO:0000313" key="8">
    <source>
        <dbReference type="Proteomes" id="UP000314987"/>
    </source>
</evidence>
<evidence type="ECO:0000256" key="2">
    <source>
        <dbReference type="ARBA" id="ARBA00009122"/>
    </source>
</evidence>
<feature type="chain" id="PRO_5021386216" evidence="6">
    <location>
        <begin position="19"/>
        <end position="340"/>
    </location>
</feature>
<evidence type="ECO:0000313" key="7">
    <source>
        <dbReference type="Ensembl" id="ENSVURP00010030361.1"/>
    </source>
</evidence>
<dbReference type="OMA" id="WHYPERL"/>
<evidence type="ECO:0000256" key="6">
    <source>
        <dbReference type="SAM" id="SignalP"/>
    </source>
</evidence>
<dbReference type="PANTHER" id="PTHR18820:SF1">
    <property type="entry name" value="PROTEIN LEG1 HOMOLOG"/>
    <property type="match status" value="1"/>
</dbReference>
<reference evidence="8" key="1">
    <citation type="submission" date="2018-12" db="EMBL/GenBank/DDBJ databases">
        <authorList>
            <person name="Yazar S."/>
        </authorList>
    </citation>
    <scope>NUCLEOTIDE SEQUENCE [LARGE SCALE GENOMIC DNA]</scope>
</reference>
<keyword evidence="3" id="KW-0964">Secreted</keyword>
<gene>
    <name evidence="7" type="primary">C6orf58</name>
</gene>
<reference evidence="7" key="2">
    <citation type="submission" date="2025-08" db="UniProtKB">
        <authorList>
            <consortium name="Ensembl"/>
        </authorList>
    </citation>
    <scope>IDENTIFICATION</scope>
</reference>
<evidence type="ECO:0000256" key="4">
    <source>
        <dbReference type="ARBA" id="ARBA00022729"/>
    </source>
</evidence>
<reference evidence="7" key="3">
    <citation type="submission" date="2025-09" db="UniProtKB">
        <authorList>
            <consortium name="Ensembl"/>
        </authorList>
    </citation>
    <scope>IDENTIFICATION</scope>
</reference>
<organism evidence="7 8">
    <name type="scientific">Vombatus ursinus</name>
    <name type="common">Common wombat</name>
    <dbReference type="NCBI Taxonomy" id="29139"/>
    <lineage>
        <taxon>Eukaryota</taxon>
        <taxon>Metazoa</taxon>
        <taxon>Chordata</taxon>
        <taxon>Craniata</taxon>
        <taxon>Vertebrata</taxon>
        <taxon>Euteleostomi</taxon>
        <taxon>Mammalia</taxon>
        <taxon>Metatheria</taxon>
        <taxon>Diprotodontia</taxon>
        <taxon>Vombatidae</taxon>
        <taxon>Vombatus</taxon>
    </lineage>
</organism>
<keyword evidence="8" id="KW-1185">Reference proteome</keyword>
<comment type="similarity">
    <text evidence="2">Belongs to the LEG1 family.</text>
</comment>
<dbReference type="InterPro" id="IPR008499">
    <property type="entry name" value="Leg1"/>
</dbReference>
<keyword evidence="5" id="KW-0325">Glycoprotein</keyword>
<evidence type="ECO:0000256" key="1">
    <source>
        <dbReference type="ARBA" id="ARBA00004613"/>
    </source>
</evidence>
<dbReference type="GeneTree" id="ENSGT00390000004904"/>
<accession>A0A4X2M819</accession>
<dbReference type="Proteomes" id="UP000314987">
    <property type="component" value="Unassembled WGS sequence"/>
</dbReference>
<protein>
    <submittedName>
        <fullName evidence="7">Chromosome 6 open reading frame 58</fullName>
    </submittedName>
</protein>
<dbReference type="STRING" id="29139.ENSVURP00010030361"/>
<sequence>MMLLLSSLLCVLAGYVSAFLVETSSLTDLYPPLWKECPGQLSDYRVEDGVYTINPWLYPERMGMYKTLITVTAEYFERFAPNNAANILWGLPLQHGWQYETGRLVDPTGETECGRENGDNTCISVDSWWACMNYYLSALPFFGAVEAGVLGISSDQVKLSPPPKDQMYFCYNVTACRSFFPDAMIKWNTFFQQARETSKSLDDLLKYLWDAHIASLEVARSIFDNRKLYFSKPELDFAKSWSNTVDYIATINFETTLKKTAKFQKYLPPRLLKSGDHPLFIKDFTDSQNRILFLINLIHKIDDDSGHKFLSFFRNLMKSEYLRKMVNDLMEQISQNYNIS</sequence>
<dbReference type="Ensembl" id="ENSVURT00010034569.1">
    <property type="protein sequence ID" value="ENSVURP00010030361.1"/>
    <property type="gene ID" value="ENSVURG00010023224.1"/>
</dbReference>
<keyword evidence="4 6" id="KW-0732">Signal</keyword>
<dbReference type="AlphaFoldDB" id="A0A4X2M819"/>
<dbReference type="Pfam" id="PF05612">
    <property type="entry name" value="Leg1"/>
    <property type="match status" value="1"/>
</dbReference>
<evidence type="ECO:0000256" key="5">
    <source>
        <dbReference type="ARBA" id="ARBA00023180"/>
    </source>
</evidence>
<evidence type="ECO:0000256" key="3">
    <source>
        <dbReference type="ARBA" id="ARBA00022525"/>
    </source>
</evidence>
<dbReference type="GO" id="GO:0005615">
    <property type="term" value="C:extracellular space"/>
    <property type="evidence" value="ECO:0007669"/>
    <property type="project" value="Ensembl"/>
</dbReference>
<feature type="signal peptide" evidence="6">
    <location>
        <begin position="1"/>
        <end position="18"/>
    </location>
</feature>
<comment type="subcellular location">
    <subcellularLocation>
        <location evidence="1">Secreted</location>
    </subcellularLocation>
</comment>
<dbReference type="PANTHER" id="PTHR18820">
    <property type="entry name" value="LEG1"/>
    <property type="match status" value="1"/>
</dbReference>